<keyword evidence="2" id="KW-0472">Membrane</keyword>
<accession>A0A179FHI6</accession>
<reference evidence="3 4" key="1">
    <citation type="journal article" date="2016" name="PLoS Pathog.">
        <title>Biosynthesis of antibiotic leucinostatins in bio-control fungus Purpureocillium lilacinum and their inhibition on phytophthora revealed by genome mining.</title>
        <authorList>
            <person name="Wang G."/>
            <person name="Liu Z."/>
            <person name="Lin R."/>
            <person name="Li E."/>
            <person name="Mao Z."/>
            <person name="Ling J."/>
            <person name="Yang Y."/>
            <person name="Yin W.B."/>
            <person name="Xie B."/>
        </authorList>
    </citation>
    <scope>NUCLEOTIDE SEQUENCE [LARGE SCALE GENOMIC DNA]</scope>
    <source>
        <strain evidence="3">170</strain>
    </source>
</reference>
<protein>
    <submittedName>
        <fullName evidence="3">Uncharacterized protein</fullName>
    </submittedName>
</protein>
<keyword evidence="2" id="KW-0812">Transmembrane</keyword>
<evidence type="ECO:0000313" key="3">
    <source>
        <dbReference type="EMBL" id="OAQ64740.1"/>
    </source>
</evidence>
<dbReference type="AlphaFoldDB" id="A0A179FHI6"/>
<name>A0A179FHI6_METCM</name>
<keyword evidence="4" id="KW-1185">Reference proteome</keyword>
<dbReference type="EMBL" id="LSBJ02000005">
    <property type="protein sequence ID" value="OAQ64740.1"/>
    <property type="molecule type" value="Genomic_DNA"/>
</dbReference>
<feature type="transmembrane region" description="Helical" evidence="2">
    <location>
        <begin position="62"/>
        <end position="83"/>
    </location>
</feature>
<gene>
    <name evidence="3" type="ORF">VFPPC_16249</name>
</gene>
<evidence type="ECO:0000256" key="1">
    <source>
        <dbReference type="SAM" id="MobiDB-lite"/>
    </source>
</evidence>
<dbReference type="GeneID" id="28857996"/>
<feature type="region of interest" description="Disordered" evidence="1">
    <location>
        <begin position="87"/>
        <end position="108"/>
    </location>
</feature>
<keyword evidence="2" id="KW-1133">Transmembrane helix</keyword>
<comment type="caution">
    <text evidence="3">The sequence shown here is derived from an EMBL/GenBank/DDBJ whole genome shotgun (WGS) entry which is preliminary data.</text>
</comment>
<proteinExistence type="predicted"/>
<organism evidence="3 4">
    <name type="scientific">Pochonia chlamydosporia 170</name>
    <dbReference type="NCBI Taxonomy" id="1380566"/>
    <lineage>
        <taxon>Eukaryota</taxon>
        <taxon>Fungi</taxon>
        <taxon>Dikarya</taxon>
        <taxon>Ascomycota</taxon>
        <taxon>Pezizomycotina</taxon>
        <taxon>Sordariomycetes</taxon>
        <taxon>Hypocreomycetidae</taxon>
        <taxon>Hypocreales</taxon>
        <taxon>Clavicipitaceae</taxon>
        <taxon>Pochonia</taxon>
    </lineage>
</organism>
<dbReference type="RefSeq" id="XP_018142054.1">
    <property type="nucleotide sequence ID" value="XM_018294002.1"/>
</dbReference>
<evidence type="ECO:0000313" key="4">
    <source>
        <dbReference type="Proteomes" id="UP000078397"/>
    </source>
</evidence>
<dbReference type="KEGG" id="pchm:VFPPC_16249"/>
<dbReference type="Proteomes" id="UP000078397">
    <property type="component" value="Unassembled WGS sequence"/>
</dbReference>
<sequence>MFGNLARFARLIWSLSQPSTQLTCTAVRTRPRCFELSISRPVGPCLGATAMARATRLARPQLYVDAVCCPFAFGAGTVGYLLASTPRQSRQRNARQRNAAQALSGCDP</sequence>
<evidence type="ECO:0000256" key="2">
    <source>
        <dbReference type="SAM" id="Phobius"/>
    </source>
</evidence>